<dbReference type="Proteomes" id="UP001166191">
    <property type="component" value="Unassembled WGS sequence"/>
</dbReference>
<evidence type="ECO:0000256" key="1">
    <source>
        <dbReference type="SAM" id="SignalP"/>
    </source>
</evidence>
<feature type="signal peptide" evidence="1">
    <location>
        <begin position="1"/>
        <end position="20"/>
    </location>
</feature>
<reference evidence="3" key="1">
    <citation type="submission" date="2021-06" db="EMBL/GenBank/DDBJ databases">
        <title>Paracoccus bacterium XHP0099 sp. nov., isolated from the surface waters of the Yellow Sea.</title>
        <authorList>
            <person name="Xue H."/>
            <person name="Zhang D."/>
        </authorList>
    </citation>
    <scope>NUCLEOTIDE SEQUENCE</scope>
    <source>
        <strain evidence="3">XHP0099</strain>
    </source>
</reference>
<dbReference type="RefSeq" id="WP_216032861.1">
    <property type="nucleotide sequence ID" value="NZ_JAHKNG010000011.1"/>
</dbReference>
<evidence type="ECO:0000313" key="4">
    <source>
        <dbReference type="Proteomes" id="UP001166191"/>
    </source>
</evidence>
<comment type="caution">
    <text evidence="3">The sequence shown here is derived from an EMBL/GenBank/DDBJ whole genome shotgun (WGS) entry which is preliminary data.</text>
</comment>
<name>A0ABS6AHW4_9RHOB</name>
<proteinExistence type="predicted"/>
<feature type="domain" description="C-type lysozyme inhibitor" evidence="2">
    <location>
        <begin position="40"/>
        <end position="105"/>
    </location>
</feature>
<accession>A0ABS6AHW4</accession>
<evidence type="ECO:0000313" key="3">
    <source>
        <dbReference type="EMBL" id="MBU3030188.1"/>
    </source>
</evidence>
<protein>
    <submittedName>
        <fullName evidence="3">MliC family protein</fullName>
    </submittedName>
</protein>
<feature type="chain" id="PRO_5045954035" evidence="1">
    <location>
        <begin position="21"/>
        <end position="116"/>
    </location>
</feature>
<sequence>MRNTIMIAAILTLPSASAMADTSLAITFDLDGADVATTTYDCGPDTTLAVKYITSEANALALLPVEGAERVFAGVVAASGSRYVSGPYEWWADGETAMLTDLIADKMILECEASQQ</sequence>
<dbReference type="Pfam" id="PF09864">
    <property type="entry name" value="MliC"/>
    <property type="match status" value="1"/>
</dbReference>
<organism evidence="3 4">
    <name type="scientific">Paracoccus marinaquae</name>
    <dbReference type="NCBI Taxonomy" id="2841926"/>
    <lineage>
        <taxon>Bacteria</taxon>
        <taxon>Pseudomonadati</taxon>
        <taxon>Pseudomonadota</taxon>
        <taxon>Alphaproteobacteria</taxon>
        <taxon>Rhodobacterales</taxon>
        <taxon>Paracoccaceae</taxon>
        <taxon>Paracoccus</taxon>
    </lineage>
</organism>
<dbReference type="InterPro" id="IPR018660">
    <property type="entry name" value="MliC"/>
</dbReference>
<dbReference type="EMBL" id="JAHKNG010000011">
    <property type="protein sequence ID" value="MBU3030188.1"/>
    <property type="molecule type" value="Genomic_DNA"/>
</dbReference>
<keyword evidence="1" id="KW-0732">Signal</keyword>
<keyword evidence="4" id="KW-1185">Reference proteome</keyword>
<evidence type="ECO:0000259" key="2">
    <source>
        <dbReference type="Pfam" id="PF09864"/>
    </source>
</evidence>
<gene>
    <name evidence="3" type="ORF">KNW02_08650</name>
</gene>